<dbReference type="GeneTree" id="ENSGT00940000154332"/>
<dbReference type="InterPro" id="IPR036179">
    <property type="entry name" value="Ig-like_dom_sf"/>
</dbReference>
<dbReference type="GO" id="GO:0004888">
    <property type="term" value="F:transmembrane signaling receptor activity"/>
    <property type="evidence" value="ECO:0007669"/>
    <property type="project" value="TreeGrafter"/>
</dbReference>
<dbReference type="SUPFAM" id="SSF48726">
    <property type="entry name" value="Immunoglobulin"/>
    <property type="match status" value="1"/>
</dbReference>
<sequence>IVSQPQIVAVYVLGWSVAISYGCGLPSCYPFGESLAVRCKYDVGFRKHVKYWCKGSPWSSCEIVVRTTGSEEERMAIRLENLTQEDAGIYWCGIERTGSDPGFRVNITVLPGESWKSLSLRCRYQQTFEDNTKSWCKIKKAYFVFMRKFNIIRWKGEHGQSLPQRE</sequence>
<comment type="subcellular location">
    <subcellularLocation>
        <location evidence="1">Membrane</location>
    </subcellularLocation>
</comment>
<organism evidence="4 5">
    <name type="scientific">Podarcis muralis</name>
    <name type="common">Wall lizard</name>
    <name type="synonym">Lacerta muralis</name>
    <dbReference type="NCBI Taxonomy" id="64176"/>
    <lineage>
        <taxon>Eukaryota</taxon>
        <taxon>Metazoa</taxon>
        <taxon>Chordata</taxon>
        <taxon>Craniata</taxon>
        <taxon>Vertebrata</taxon>
        <taxon>Euteleostomi</taxon>
        <taxon>Lepidosauria</taxon>
        <taxon>Squamata</taxon>
        <taxon>Bifurcata</taxon>
        <taxon>Unidentata</taxon>
        <taxon>Episquamata</taxon>
        <taxon>Laterata</taxon>
        <taxon>Lacertibaenia</taxon>
        <taxon>Lacertidae</taxon>
        <taxon>Podarcis</taxon>
    </lineage>
</organism>
<evidence type="ECO:0000313" key="5">
    <source>
        <dbReference type="Proteomes" id="UP000472272"/>
    </source>
</evidence>
<reference evidence="4 5" key="1">
    <citation type="journal article" date="2019" name="Proc. Natl. Acad. Sci. U.S.A.">
        <title>Regulatory changes in pterin and carotenoid genes underlie balanced color polymorphisms in the wall lizard.</title>
        <authorList>
            <person name="Andrade P."/>
            <person name="Pinho C."/>
            <person name="Perez I de Lanuza G."/>
            <person name="Afonso S."/>
            <person name="Brejcha J."/>
            <person name="Rubin C.J."/>
            <person name="Wallerman O."/>
            <person name="Pereira P."/>
            <person name="Sabatino S.J."/>
            <person name="Bellati A."/>
            <person name="Pellitteri-Rosa D."/>
            <person name="Bosakova Z."/>
            <person name="Bunikis I."/>
            <person name="Carretero M.A."/>
            <person name="Feiner N."/>
            <person name="Marsik P."/>
            <person name="Pauperio F."/>
            <person name="Salvi D."/>
            <person name="Soler L."/>
            <person name="While G.M."/>
            <person name="Uller T."/>
            <person name="Font E."/>
            <person name="Andersson L."/>
            <person name="Carneiro M."/>
        </authorList>
    </citation>
    <scope>NUCLEOTIDE SEQUENCE</scope>
</reference>
<accession>A0A670JA24</accession>
<name>A0A670JA24_PODMU</name>
<dbReference type="Proteomes" id="UP000472272">
    <property type="component" value="Chromosome 2"/>
</dbReference>
<dbReference type="Gene3D" id="2.60.40.10">
    <property type="entry name" value="Immunoglobulins"/>
    <property type="match status" value="1"/>
</dbReference>
<evidence type="ECO:0008006" key="6">
    <source>
        <dbReference type="Google" id="ProtNLM"/>
    </source>
</evidence>
<evidence type="ECO:0000313" key="4">
    <source>
        <dbReference type="Ensembl" id="ENSPMRP00000021338.1"/>
    </source>
</evidence>
<keyword evidence="2" id="KW-0812">Transmembrane</keyword>
<keyword evidence="3" id="KW-0472">Membrane</keyword>
<dbReference type="PANTHER" id="PTHR11860:SF87">
    <property type="entry name" value="CMRF35-LIKE MOLECULE 8"/>
    <property type="match status" value="1"/>
</dbReference>
<protein>
    <recommendedName>
        <fullName evidence="6">Ig-like domain-containing protein</fullName>
    </recommendedName>
</protein>
<dbReference type="InterPro" id="IPR050671">
    <property type="entry name" value="CD300_family_receptors"/>
</dbReference>
<evidence type="ECO:0000256" key="3">
    <source>
        <dbReference type="ARBA" id="ARBA00023136"/>
    </source>
</evidence>
<proteinExistence type="predicted"/>
<evidence type="ECO:0000256" key="1">
    <source>
        <dbReference type="ARBA" id="ARBA00004370"/>
    </source>
</evidence>
<dbReference type="Ensembl" id="ENSPMRT00000022650.1">
    <property type="protein sequence ID" value="ENSPMRP00000021338.1"/>
    <property type="gene ID" value="ENSPMRG00000013860.1"/>
</dbReference>
<dbReference type="GO" id="GO:0005886">
    <property type="term" value="C:plasma membrane"/>
    <property type="evidence" value="ECO:0007669"/>
    <property type="project" value="TreeGrafter"/>
</dbReference>
<dbReference type="AlphaFoldDB" id="A0A670JA24"/>
<keyword evidence="5" id="KW-1185">Reference proteome</keyword>
<reference evidence="4" key="3">
    <citation type="submission" date="2025-09" db="UniProtKB">
        <authorList>
            <consortium name="Ensembl"/>
        </authorList>
    </citation>
    <scope>IDENTIFICATION</scope>
</reference>
<dbReference type="InterPro" id="IPR013783">
    <property type="entry name" value="Ig-like_fold"/>
</dbReference>
<reference evidence="4" key="2">
    <citation type="submission" date="2025-08" db="UniProtKB">
        <authorList>
            <consortium name="Ensembl"/>
        </authorList>
    </citation>
    <scope>IDENTIFICATION</scope>
</reference>
<evidence type="ECO:0000256" key="2">
    <source>
        <dbReference type="ARBA" id="ARBA00022692"/>
    </source>
</evidence>
<dbReference type="PANTHER" id="PTHR11860">
    <property type="entry name" value="POLYMERIC-IMMUNOGLOBULIN RECEPTOR"/>
    <property type="match status" value="1"/>
</dbReference>